<keyword evidence="2" id="KW-0812">Transmembrane</keyword>
<dbReference type="InterPro" id="IPR050250">
    <property type="entry name" value="Macrolide_Exporter_MacB"/>
</dbReference>
<accession>A0AAU8KGX8</accession>
<proteinExistence type="predicted"/>
<feature type="transmembrane region" description="Helical" evidence="2">
    <location>
        <begin position="459"/>
        <end position="476"/>
    </location>
</feature>
<feature type="transmembrane region" description="Helical" evidence="2">
    <location>
        <begin position="488"/>
        <end position="509"/>
    </location>
</feature>
<feature type="transmembrane region" description="Helical" evidence="2">
    <location>
        <begin position="874"/>
        <end position="896"/>
    </location>
</feature>
<keyword evidence="2" id="KW-1133">Transmembrane helix</keyword>
<evidence type="ECO:0000313" key="3">
    <source>
        <dbReference type="EMBL" id="XCN14272.1"/>
    </source>
</evidence>
<organism evidence="3">
    <name type="scientific">Streptomyces sp. JL1001</name>
    <dbReference type="NCBI Taxonomy" id="3078227"/>
    <lineage>
        <taxon>Bacteria</taxon>
        <taxon>Bacillati</taxon>
        <taxon>Actinomycetota</taxon>
        <taxon>Actinomycetes</taxon>
        <taxon>Kitasatosporales</taxon>
        <taxon>Streptomycetaceae</taxon>
        <taxon>Streptomyces</taxon>
    </lineage>
</organism>
<protein>
    <submittedName>
        <fullName evidence="3">ABC transporter permease</fullName>
    </submittedName>
</protein>
<keyword evidence="2" id="KW-0472">Membrane</keyword>
<dbReference type="GO" id="GO:0022857">
    <property type="term" value="F:transmembrane transporter activity"/>
    <property type="evidence" value="ECO:0007669"/>
    <property type="project" value="TreeGrafter"/>
</dbReference>
<dbReference type="GO" id="GO:0005886">
    <property type="term" value="C:plasma membrane"/>
    <property type="evidence" value="ECO:0007669"/>
    <property type="project" value="TreeGrafter"/>
</dbReference>
<reference evidence="3" key="1">
    <citation type="submission" date="2023-10" db="EMBL/GenBank/DDBJ databases">
        <title>Complete genome sequence of Streptomyces sp. JL1001.</title>
        <authorList>
            <person name="Jiang L."/>
        </authorList>
    </citation>
    <scope>NUCLEOTIDE SEQUENCE</scope>
    <source>
        <strain evidence="3">JL1001</strain>
    </source>
</reference>
<feature type="transmembrane region" description="Helical" evidence="2">
    <location>
        <begin position="544"/>
        <end position="566"/>
    </location>
</feature>
<gene>
    <name evidence="3" type="ORF">R1Y80_11645</name>
</gene>
<dbReference type="PANTHER" id="PTHR30572">
    <property type="entry name" value="MEMBRANE COMPONENT OF TRANSPORTER-RELATED"/>
    <property type="match status" value="1"/>
</dbReference>
<feature type="transmembrane region" description="Helical" evidence="2">
    <location>
        <begin position="920"/>
        <end position="945"/>
    </location>
</feature>
<name>A0AAU8KGX8_9ACTN</name>
<evidence type="ECO:0000256" key="2">
    <source>
        <dbReference type="SAM" id="Phobius"/>
    </source>
</evidence>
<feature type="transmembrane region" description="Helical" evidence="2">
    <location>
        <begin position="411"/>
        <end position="431"/>
    </location>
</feature>
<feature type="transmembrane region" description="Helical" evidence="2">
    <location>
        <begin position="381"/>
        <end position="405"/>
    </location>
</feature>
<dbReference type="EMBL" id="CP136798">
    <property type="protein sequence ID" value="XCN14272.1"/>
    <property type="molecule type" value="Genomic_DNA"/>
</dbReference>
<dbReference type="RefSeq" id="WP_354596970.1">
    <property type="nucleotide sequence ID" value="NZ_CP136798.1"/>
</dbReference>
<feature type="transmembrane region" description="Helical" evidence="2">
    <location>
        <begin position="335"/>
        <end position="360"/>
    </location>
</feature>
<evidence type="ECO:0000256" key="1">
    <source>
        <dbReference type="SAM" id="MobiDB-lite"/>
    </source>
</evidence>
<sequence length="960" mass="97895">MSDGKRAASAPWIRTRLRTAPGAAVALAVLVLVTAFLAAAFPRAVDAYETKGLRHDIRRADAGRSALEIARPQPGLELPQAQREAGVRTPELKRVGGALVKALPAPLRADTSSVAYGLRTTKPVLATEPWLPRPDTVPPQLSYTAQTGLKDHARLVEGAWPTTPDAVTAASRAVRGAVTEETAAALNMKVGSTLELPTAAGGSLKVTITGIVAPRDPRGSYWSADPLVRTPSLIPDPTSRFPQNYWTGTVLLAEDAGPALLATATEPAVFWRIPPDPSALTGPDGDRLTSVIASLESGPGLLKVRAIAGDTAAVLTGLGHIVKDNARMRDAISPVIAVAALGIGSVAAVVLVMTGALIAARRKAELALMRSRGGSLRGIGGRLLAETAVTVVPASALGLLLAVLAVGEGRWWPAALAAAGVGLLVCVALPLRTTLQHVRPTLHGAREDMVSAKPSRRRTVAELTLLVLAVGAVTALRRRGTSGGGTDVLVSGAPVLVALIAALVLVRLYPLPLRLAARPMARLRGAIGFLSLARAGRSSAGGALPLLALLLALATAAFGGSVIAGIGDARDDAALTAVGADARVSGRSERATLPDELVRTVRDLDGVRSAAPLRIEFGVTMPETAAAAGDADGSGTGDRVTDAGSGADTGGGDAAGASGARAMTMVGVDPASYTRLARTTGLPDFPSGLLKATGPSAPLTKGAQSGPERVLPVIASPAVAARLGKEAHAVDTLSGDFKVQVVGTVGRVASLASTNFLIVNSASLEERAPTTLLLTGAPDPGKLRAAADGNGEEFAVQLRSEERARYVNTPMQAGAERIYLAAVAAGAGYALLAVLLSLLQTAPERKTLLARLRTMGLTTGQGRRLLAFEATPQALLAAGGGLLTGWATIVLLSPGIDLVPLALAGVAGSDTSPVTLRADLWSLALPAAGVVALAAAIAGVQAWWASRRGSITELRAGDSR</sequence>
<feature type="transmembrane region" description="Helical" evidence="2">
    <location>
        <begin position="818"/>
        <end position="839"/>
    </location>
</feature>
<feature type="region of interest" description="Disordered" evidence="1">
    <location>
        <begin position="626"/>
        <end position="657"/>
    </location>
</feature>
<dbReference type="PANTHER" id="PTHR30572:SF4">
    <property type="entry name" value="ABC TRANSPORTER PERMEASE YTRF"/>
    <property type="match status" value="1"/>
</dbReference>
<dbReference type="AlphaFoldDB" id="A0AAU8KGX8"/>